<dbReference type="Pfam" id="PF00384">
    <property type="entry name" value="Molybdopterin"/>
    <property type="match status" value="1"/>
</dbReference>
<organism evidence="11 12">
    <name type="scientific">Hydrogenivirga caldilitoris</name>
    <dbReference type="NCBI Taxonomy" id="246264"/>
    <lineage>
        <taxon>Bacteria</taxon>
        <taxon>Pseudomonadati</taxon>
        <taxon>Aquificota</taxon>
        <taxon>Aquificia</taxon>
        <taxon>Aquificales</taxon>
        <taxon>Aquificaceae</taxon>
        <taxon>Hydrogenivirga</taxon>
    </lineage>
</organism>
<evidence type="ECO:0000313" key="12">
    <source>
        <dbReference type="Proteomes" id="UP000267841"/>
    </source>
</evidence>
<dbReference type="Pfam" id="PF01568">
    <property type="entry name" value="Molydop_binding"/>
    <property type="match status" value="1"/>
</dbReference>
<dbReference type="InterPro" id="IPR050612">
    <property type="entry name" value="Prok_Mopterin_Oxidored"/>
</dbReference>
<evidence type="ECO:0000256" key="4">
    <source>
        <dbReference type="ARBA" id="ARBA00022723"/>
    </source>
</evidence>
<dbReference type="PANTHER" id="PTHR43742">
    <property type="entry name" value="TRIMETHYLAMINE-N-OXIDE REDUCTASE"/>
    <property type="match status" value="1"/>
</dbReference>
<keyword evidence="7" id="KW-0408">Iron</keyword>
<dbReference type="GO" id="GO:0046872">
    <property type="term" value="F:metal ion binding"/>
    <property type="evidence" value="ECO:0007669"/>
    <property type="project" value="UniProtKB-KW"/>
</dbReference>
<keyword evidence="4" id="KW-0479">Metal-binding</keyword>
<evidence type="ECO:0000256" key="5">
    <source>
        <dbReference type="ARBA" id="ARBA00022729"/>
    </source>
</evidence>
<dbReference type="RefSeq" id="WP_121012159.1">
    <property type="nucleotide sequence ID" value="NZ_RCCJ01000001.1"/>
</dbReference>
<dbReference type="InterPro" id="IPR006657">
    <property type="entry name" value="MoPterin_dinucl-bd_dom"/>
</dbReference>
<keyword evidence="2" id="KW-0004">4Fe-4S</keyword>
<dbReference type="PANTHER" id="PTHR43742:SF9">
    <property type="entry name" value="TETRATHIONATE REDUCTASE SUBUNIT A"/>
    <property type="match status" value="1"/>
</dbReference>
<dbReference type="SMART" id="SM00926">
    <property type="entry name" value="Molybdop_Fe4S4"/>
    <property type="match status" value="1"/>
</dbReference>
<dbReference type="OrthoDB" id="9803192at2"/>
<dbReference type="InterPro" id="IPR006656">
    <property type="entry name" value="Mopterin_OxRdtase"/>
</dbReference>
<evidence type="ECO:0000313" key="11">
    <source>
        <dbReference type="EMBL" id="RLJ71180.1"/>
    </source>
</evidence>
<reference evidence="11 12" key="1">
    <citation type="submission" date="2018-10" db="EMBL/GenBank/DDBJ databases">
        <title>Genomic Encyclopedia of Archaeal and Bacterial Type Strains, Phase II (KMG-II): from individual species to whole genera.</title>
        <authorList>
            <person name="Goeker M."/>
        </authorList>
    </citation>
    <scope>NUCLEOTIDE SEQUENCE [LARGE SCALE GENOMIC DNA]</scope>
    <source>
        <strain evidence="11 12">DSM 16510</strain>
    </source>
</reference>
<dbReference type="SUPFAM" id="SSF50692">
    <property type="entry name" value="ADC-like"/>
    <property type="match status" value="1"/>
</dbReference>
<keyword evidence="9" id="KW-0812">Transmembrane</keyword>
<evidence type="ECO:0000256" key="7">
    <source>
        <dbReference type="ARBA" id="ARBA00023004"/>
    </source>
</evidence>
<evidence type="ECO:0000256" key="6">
    <source>
        <dbReference type="ARBA" id="ARBA00023002"/>
    </source>
</evidence>
<keyword evidence="8" id="KW-0411">Iron-sulfur</keyword>
<evidence type="ECO:0000259" key="10">
    <source>
        <dbReference type="PROSITE" id="PS51669"/>
    </source>
</evidence>
<sequence length="1133" mass="129132">MADRREVLKGAIAGGLLGAGVLSYLPVLNRVFRPKWERVFPDPQSGKDVRYVYSSCLGCNVRCGIRVRVRKVGNEEIVDRIEGNPYHPYNRAASFEKQTVKYDALPYSTPVKEAYKWFGSLCPRGQDGIHYLYDPYRVLKPLKRAGKRGSGKWKVISWEQLIREIVEGGVIEETGEKLPGLKDLFVYGKLKEAGFDDPNSILKEMKEDTERILKKAKEGEDPKKLVEEFKAKWSNILGERGLKLEDILIDPDRPDLGTKANQVVYMRGRGQGHTDYFSARWIAAFGSVNWLRHTSACQNAYYTADKHIFGYHDIQADIRSAKVVIMAGASMGRLHPGATGQGLLIERAVRGEVKVYYVNPVAPRTLASDNIVWVPIKPSTDGALAMGMLRWIFENERFNREYLEIPNEESAKRKGYPVPSNATWLVITEGPGSGEFLKAKDLGLEDSETPLVFSNGEFVPADKTERAELFYEGEVYIKGEKVKVKTALQILKEEAFSKSIEEWSDICGVPVHLIVSMAKDFTDNAPYSATYIHRGVAMHPQGEYNVMAYRMLDILIGNYHRKGGLLARAGHTKYNKYIYHVDKKKFGEPPKWGPPIDRCKYGYEKTLEYWIRLREGKPYPTKRPWYPLSAEESYTEMFAGMFYSYPYSIKALILFYANPVLSSNYGIKFLEVLSDPEKLPLFIGITTTINETFMYADYIVPDTTYLETGTSGIQYLYATSGGVLLAEAWRTPAVMPKTEKIGTCPDGHPRYASFWEFFIDLGKSLGMPGFGEGAVKGLKHNEGRSYSLNCFWEYILRVYANGAYHAMERGLVPKDVPPEEVEFVNNNYPVAKFRDILSEEEWKYVAYCLARGGVFTDYESSFDEKGISKRKIPEKRKTYKHVLMVWSEDIAKTVNTITGEKFWGGARYYEPKPFADNRSLPDLFKEYPYRLMFSTGPLYTKHRSQFYYYIAQITPENFAVIHPETARELGVSTGDVIEVDTPTGKLEVPVLVEPTVERGSIHIPYGFGRWSDTVVSKPKYFIPKEEKVAKTLQNLPDKVDIPEEAVNPVRSLPKTVKRILFTKSPAQYYENGLYPDKWRFNGVSPNPVEMYDPSLDKWPLLSWLGAAQVFYYTPAQVKVTGKKHKFEVPYLVW</sequence>
<gene>
    <name evidence="11" type="ORF">BCF55_1479</name>
</gene>
<dbReference type="Gene3D" id="2.20.25.90">
    <property type="entry name" value="ADC-like domains"/>
    <property type="match status" value="1"/>
</dbReference>
<evidence type="ECO:0000256" key="3">
    <source>
        <dbReference type="ARBA" id="ARBA00022505"/>
    </source>
</evidence>
<dbReference type="InterPro" id="IPR009010">
    <property type="entry name" value="Asp_de-COase-like_dom_sf"/>
</dbReference>
<keyword evidence="6" id="KW-0560">Oxidoreductase</keyword>
<comment type="caution">
    <text evidence="11">The sequence shown here is derived from an EMBL/GenBank/DDBJ whole genome shotgun (WGS) entry which is preliminary data.</text>
</comment>
<dbReference type="GO" id="GO:0043546">
    <property type="term" value="F:molybdopterin cofactor binding"/>
    <property type="evidence" value="ECO:0007669"/>
    <property type="project" value="InterPro"/>
</dbReference>
<keyword evidence="9" id="KW-1133">Transmembrane helix</keyword>
<dbReference type="InterPro" id="IPR006963">
    <property type="entry name" value="Mopterin_OxRdtase_4Fe-4S_dom"/>
</dbReference>
<dbReference type="Gene3D" id="3.40.50.740">
    <property type="match status" value="2"/>
</dbReference>
<dbReference type="GO" id="GO:0051539">
    <property type="term" value="F:4 iron, 4 sulfur cluster binding"/>
    <property type="evidence" value="ECO:0007669"/>
    <property type="project" value="UniProtKB-KW"/>
</dbReference>
<keyword evidence="12" id="KW-1185">Reference proteome</keyword>
<keyword evidence="9" id="KW-0472">Membrane</keyword>
<evidence type="ECO:0000256" key="9">
    <source>
        <dbReference type="SAM" id="Phobius"/>
    </source>
</evidence>
<name>A0A497XSP5_9AQUI</name>
<evidence type="ECO:0000256" key="1">
    <source>
        <dbReference type="ARBA" id="ARBA00010312"/>
    </source>
</evidence>
<evidence type="ECO:0000256" key="8">
    <source>
        <dbReference type="ARBA" id="ARBA00023014"/>
    </source>
</evidence>
<dbReference type="PROSITE" id="PS51669">
    <property type="entry name" value="4FE4S_MOW_BIS_MGD"/>
    <property type="match status" value="1"/>
</dbReference>
<dbReference type="GO" id="GO:0016491">
    <property type="term" value="F:oxidoreductase activity"/>
    <property type="evidence" value="ECO:0007669"/>
    <property type="project" value="UniProtKB-KW"/>
</dbReference>
<proteinExistence type="inferred from homology"/>
<feature type="domain" description="4Fe-4S Mo/W bis-MGD-type" evidence="10">
    <location>
        <begin position="49"/>
        <end position="136"/>
    </location>
</feature>
<dbReference type="EMBL" id="RCCJ01000001">
    <property type="protein sequence ID" value="RLJ71180.1"/>
    <property type="molecule type" value="Genomic_DNA"/>
</dbReference>
<protein>
    <submittedName>
        <fullName evidence="11">Tetrathionate reductase alpha subunit</fullName>
    </submittedName>
</protein>
<accession>A0A497XSP5</accession>
<comment type="similarity">
    <text evidence="1">Belongs to the prokaryotic molybdopterin-containing oxidoreductase family.</text>
</comment>
<dbReference type="Pfam" id="PF04879">
    <property type="entry name" value="Molybdop_Fe4S4"/>
    <property type="match status" value="1"/>
</dbReference>
<keyword evidence="5" id="KW-0732">Signal</keyword>
<keyword evidence="3" id="KW-0500">Molybdenum</keyword>
<dbReference type="SUPFAM" id="SSF53706">
    <property type="entry name" value="Formate dehydrogenase/DMSO reductase, domains 1-3"/>
    <property type="match status" value="1"/>
</dbReference>
<evidence type="ECO:0000256" key="2">
    <source>
        <dbReference type="ARBA" id="ARBA00022485"/>
    </source>
</evidence>
<dbReference type="Gene3D" id="3.40.228.10">
    <property type="entry name" value="Dimethylsulfoxide Reductase, domain 2"/>
    <property type="match status" value="1"/>
</dbReference>
<dbReference type="AlphaFoldDB" id="A0A497XSP5"/>
<dbReference type="Proteomes" id="UP000267841">
    <property type="component" value="Unassembled WGS sequence"/>
</dbReference>
<dbReference type="Gene3D" id="2.40.40.20">
    <property type="match status" value="1"/>
</dbReference>
<feature type="transmembrane region" description="Helical" evidence="9">
    <location>
        <begin position="7"/>
        <end position="25"/>
    </location>
</feature>